<organism evidence="1 2">
    <name type="scientific">Pseudomonas flavocrustae</name>
    <dbReference type="NCBI Taxonomy" id="2991719"/>
    <lineage>
        <taxon>Bacteria</taxon>
        <taxon>Pseudomonadati</taxon>
        <taxon>Pseudomonadota</taxon>
        <taxon>Gammaproteobacteria</taxon>
        <taxon>Pseudomonadales</taxon>
        <taxon>Pseudomonadaceae</taxon>
        <taxon>Pseudomonas</taxon>
    </lineage>
</organism>
<reference evidence="1 2" key="1">
    <citation type="submission" date="2022-10" db="EMBL/GenBank/DDBJ databases">
        <title>A novel Pseudomonas species, isolated from Passiflora incarnata leaves.</title>
        <authorList>
            <person name="Cueva-Yesquen L.G."/>
            <person name="Fantinatti-Garboggini F."/>
        </authorList>
    </citation>
    <scope>NUCLEOTIDE SEQUENCE [LARGE SCALE GENOMIC DNA]</scope>
    <source>
        <strain evidence="1 2">CBMAI 2609</strain>
    </source>
</reference>
<evidence type="ECO:0000313" key="2">
    <source>
        <dbReference type="Proteomes" id="UP001157461"/>
    </source>
</evidence>
<dbReference type="Proteomes" id="UP001157461">
    <property type="component" value="Unassembled WGS sequence"/>
</dbReference>
<evidence type="ECO:0000313" key="1">
    <source>
        <dbReference type="EMBL" id="MDH4764143.1"/>
    </source>
</evidence>
<proteinExistence type="predicted"/>
<accession>A0ABT6IIP5</accession>
<comment type="caution">
    <text evidence="1">The sequence shown here is derived from an EMBL/GenBank/DDBJ whole genome shotgun (WGS) entry which is preliminary data.</text>
</comment>
<gene>
    <name evidence="1" type="ORF">OMP44_14720</name>
</gene>
<name>A0ABT6IIP5_9PSED</name>
<sequence>MATDTPAGFGRLAFESEGKHFPLQVLRSNAGYYIGTVDEDGFPLSRESKEYFRKQAEADQALAEGTWTQHGLSSLVPALLGF</sequence>
<dbReference type="EMBL" id="JAPDIQ010000006">
    <property type="protein sequence ID" value="MDH4764143.1"/>
    <property type="molecule type" value="Genomic_DNA"/>
</dbReference>
<keyword evidence="2" id="KW-1185">Reference proteome</keyword>
<protein>
    <submittedName>
        <fullName evidence="1">Uncharacterized protein</fullName>
    </submittedName>
</protein>
<dbReference type="RefSeq" id="WP_027597851.1">
    <property type="nucleotide sequence ID" value="NZ_JAPDIQ010000006.1"/>
</dbReference>